<reference evidence="6 7" key="1">
    <citation type="journal article" date="2006" name="Science">
        <title>Phytophthora genome sequences uncover evolutionary origins and mechanisms of pathogenesis.</title>
        <authorList>
            <person name="Tyler B.M."/>
            <person name="Tripathy S."/>
            <person name="Zhang X."/>
            <person name="Dehal P."/>
            <person name="Jiang R.H."/>
            <person name="Aerts A."/>
            <person name="Arredondo F.D."/>
            <person name="Baxter L."/>
            <person name="Bensasson D."/>
            <person name="Beynon J.L."/>
            <person name="Chapman J."/>
            <person name="Damasceno C.M."/>
            <person name="Dorrance A.E."/>
            <person name="Dou D."/>
            <person name="Dickerman A.W."/>
            <person name="Dubchak I.L."/>
            <person name="Garbelotto M."/>
            <person name="Gijzen M."/>
            <person name="Gordon S.G."/>
            <person name="Govers F."/>
            <person name="Grunwald N.J."/>
            <person name="Huang W."/>
            <person name="Ivors K.L."/>
            <person name="Jones R.W."/>
            <person name="Kamoun S."/>
            <person name="Krampis K."/>
            <person name="Lamour K.H."/>
            <person name="Lee M.K."/>
            <person name="McDonald W.H."/>
            <person name="Medina M."/>
            <person name="Meijer H.J."/>
            <person name="Nordberg E.K."/>
            <person name="Maclean D.J."/>
            <person name="Ospina-Giraldo M.D."/>
            <person name="Morris P.F."/>
            <person name="Phuntumart V."/>
            <person name="Putnam N.H."/>
            <person name="Rash S."/>
            <person name="Rose J.K."/>
            <person name="Sakihama Y."/>
            <person name="Salamov A.A."/>
            <person name="Savidor A."/>
            <person name="Scheuring C.F."/>
            <person name="Smith B.M."/>
            <person name="Sobral B.W."/>
            <person name="Terry A."/>
            <person name="Torto-Alalibo T.A."/>
            <person name="Win J."/>
            <person name="Xu Z."/>
            <person name="Zhang H."/>
            <person name="Grigoriev I.V."/>
            <person name="Rokhsar D.S."/>
            <person name="Boore J.L."/>
        </authorList>
    </citation>
    <scope>NUCLEOTIDE SEQUENCE [LARGE SCALE GENOMIC DNA]</scope>
    <source>
        <strain evidence="6 7">P6497</strain>
    </source>
</reference>
<dbReference type="STRING" id="1094619.G4YKY1"/>
<dbReference type="InterPro" id="IPR020103">
    <property type="entry name" value="PsdUridine_synth_cat_dom_sf"/>
</dbReference>
<comment type="similarity">
    <text evidence="1">Belongs to the pseudouridine synthase TruB family.</text>
</comment>
<dbReference type="EC" id="5.4.99.25" evidence="2"/>
<dbReference type="InterPro" id="IPR014780">
    <property type="entry name" value="tRNA_psdUridine_synth_TruB"/>
</dbReference>
<dbReference type="SUPFAM" id="SSF55120">
    <property type="entry name" value="Pseudouridine synthase"/>
    <property type="match status" value="1"/>
</dbReference>
<sequence>MTVSGFLNVRKPAGLTSHRCVGMARRVFDTRQVGHGGTLDPMATGVLTLAVGRATRFLQYLTTGKEYRGVVRLGVTTDSDDVTGEILTQRPAPWVQEEAVHSTLQRFIGEIDQVPPRVSAIKKDGVRLYKLARAKKDFDVKPRRVHIERIDIQKFESGDFPEVGGTYIRSIARECGEALIISPEHVDTTCALRNPAGEYCVGGTLAALERTRSGAFTIDDSLDFDQIRAKVEGGESPLQSIESMLEHLPFAELPRKTAQHWLNGGIVSVPSSDIEFGLLKRYKLTNEEPIRIYCSSSPELLGVAQVDPEAQHGHFVLRKRLFI</sequence>
<evidence type="ECO:0000256" key="4">
    <source>
        <dbReference type="ARBA" id="ARBA00023235"/>
    </source>
</evidence>
<dbReference type="GO" id="GO:1990481">
    <property type="term" value="P:mRNA pseudouridine synthesis"/>
    <property type="evidence" value="ECO:0007669"/>
    <property type="project" value="TreeGrafter"/>
</dbReference>
<dbReference type="HAMAP" id="MF_01080">
    <property type="entry name" value="TruB_bact"/>
    <property type="match status" value="1"/>
</dbReference>
<evidence type="ECO:0000256" key="3">
    <source>
        <dbReference type="ARBA" id="ARBA00022694"/>
    </source>
</evidence>
<dbReference type="PANTHER" id="PTHR13767:SF2">
    <property type="entry name" value="PSEUDOURIDYLATE SYNTHASE TRUB1"/>
    <property type="match status" value="1"/>
</dbReference>
<evidence type="ECO:0000313" key="6">
    <source>
        <dbReference type="EMBL" id="EGZ29472.1"/>
    </source>
</evidence>
<gene>
    <name evidence="6" type="ORF">PHYSODRAFT_309818</name>
</gene>
<evidence type="ECO:0000313" key="7">
    <source>
        <dbReference type="Proteomes" id="UP000002640"/>
    </source>
</evidence>
<dbReference type="GO" id="GO:0160148">
    <property type="term" value="F:tRNA pseudouridine(55) synthase activity"/>
    <property type="evidence" value="ECO:0007669"/>
    <property type="project" value="UniProtKB-EC"/>
</dbReference>
<dbReference type="Pfam" id="PF01509">
    <property type="entry name" value="TruB_N"/>
    <property type="match status" value="1"/>
</dbReference>
<dbReference type="Gene3D" id="3.30.2350.10">
    <property type="entry name" value="Pseudouridine synthase"/>
    <property type="match status" value="1"/>
</dbReference>
<evidence type="ECO:0000256" key="1">
    <source>
        <dbReference type="ARBA" id="ARBA00008999"/>
    </source>
</evidence>
<keyword evidence="7" id="KW-1185">Reference proteome</keyword>
<dbReference type="GeneID" id="20643195"/>
<dbReference type="PANTHER" id="PTHR13767">
    <property type="entry name" value="TRNA-PSEUDOURIDINE SYNTHASE"/>
    <property type="match status" value="1"/>
</dbReference>
<keyword evidence="4" id="KW-0413">Isomerase</keyword>
<dbReference type="CDD" id="cd02573">
    <property type="entry name" value="PseudoU_synth_EcTruB"/>
    <property type="match status" value="1"/>
</dbReference>
<organism evidence="6 7">
    <name type="scientific">Phytophthora sojae (strain P6497)</name>
    <name type="common">Soybean stem and root rot agent</name>
    <name type="synonym">Phytophthora megasperma f. sp. glycines</name>
    <dbReference type="NCBI Taxonomy" id="1094619"/>
    <lineage>
        <taxon>Eukaryota</taxon>
        <taxon>Sar</taxon>
        <taxon>Stramenopiles</taxon>
        <taxon>Oomycota</taxon>
        <taxon>Peronosporomycetes</taxon>
        <taxon>Peronosporales</taxon>
        <taxon>Peronosporaceae</taxon>
        <taxon>Phytophthora</taxon>
    </lineage>
</organism>
<protein>
    <recommendedName>
        <fullName evidence="2">tRNA pseudouridine(55) synthase</fullName>
        <ecNumber evidence="2">5.4.99.25</ecNumber>
    </recommendedName>
</protein>
<dbReference type="Proteomes" id="UP000002640">
    <property type="component" value="Unassembled WGS sequence"/>
</dbReference>
<dbReference type="EMBL" id="JH159151">
    <property type="protein sequence ID" value="EGZ29472.1"/>
    <property type="molecule type" value="Genomic_DNA"/>
</dbReference>
<dbReference type="InterPro" id="IPR002501">
    <property type="entry name" value="PsdUridine_synth_N"/>
</dbReference>
<keyword evidence="3" id="KW-0819">tRNA processing</keyword>
<dbReference type="AlphaFoldDB" id="G4YKY1"/>
<dbReference type="SMR" id="G4YKY1"/>
<name>G4YKY1_PHYSP</name>
<dbReference type="GO" id="GO:0003723">
    <property type="term" value="F:RNA binding"/>
    <property type="evidence" value="ECO:0007669"/>
    <property type="project" value="InterPro"/>
</dbReference>
<accession>G4YKY1</accession>
<proteinExistence type="inferred from homology"/>
<evidence type="ECO:0000256" key="2">
    <source>
        <dbReference type="ARBA" id="ARBA00012787"/>
    </source>
</evidence>
<dbReference type="RefSeq" id="XP_009516747.1">
    <property type="nucleotide sequence ID" value="XM_009518452.1"/>
</dbReference>
<dbReference type="KEGG" id="psoj:PHYSODRAFT_309818"/>
<dbReference type="InParanoid" id="G4YKY1"/>
<evidence type="ECO:0000259" key="5">
    <source>
        <dbReference type="Pfam" id="PF01509"/>
    </source>
</evidence>
<feature type="domain" description="Pseudouridine synthase II N-terminal" evidence="5">
    <location>
        <begin position="25"/>
        <end position="158"/>
    </location>
</feature>
<dbReference type="GO" id="GO:0006400">
    <property type="term" value="P:tRNA modification"/>
    <property type="evidence" value="ECO:0007669"/>
    <property type="project" value="TreeGrafter"/>
</dbReference>
<dbReference type="OMA" id="VDKPSGF"/>
<dbReference type="NCBIfam" id="TIGR00431">
    <property type="entry name" value="TruB"/>
    <property type="match status" value="1"/>
</dbReference>